<dbReference type="PANTHER" id="PTHR47186">
    <property type="entry name" value="LEUCINE-RICH REPEAT-CONTAINING PROTEIN 57"/>
    <property type="match status" value="1"/>
</dbReference>
<dbReference type="Pfam" id="PF23598">
    <property type="entry name" value="LRR_14"/>
    <property type="match status" value="1"/>
</dbReference>
<dbReference type="OrthoDB" id="689810at2759"/>
<protein>
    <recommendedName>
        <fullName evidence="2">Disease resistance R13L4/SHOC-2-like LRR domain-containing protein</fullName>
    </recommendedName>
</protein>
<keyword evidence="1" id="KW-0677">Repeat</keyword>
<evidence type="ECO:0000259" key="2">
    <source>
        <dbReference type="Pfam" id="PF23598"/>
    </source>
</evidence>
<evidence type="ECO:0000256" key="1">
    <source>
        <dbReference type="ARBA" id="ARBA00022737"/>
    </source>
</evidence>
<reference evidence="3" key="2">
    <citation type="submission" date="2018-10" db="UniProtKB">
        <authorList>
            <consortium name="EnsemblPlants"/>
        </authorList>
    </citation>
    <scope>IDENTIFICATION</scope>
</reference>
<accession>A0A3B6UC34</accession>
<proteinExistence type="predicted"/>
<dbReference type="PANTHER" id="PTHR47186:SF22">
    <property type="entry name" value="OS11G0589401 PROTEIN"/>
    <property type="match status" value="1"/>
</dbReference>
<dbReference type="AlphaFoldDB" id="A0A3B6UC34"/>
<evidence type="ECO:0000313" key="3">
    <source>
        <dbReference type="EnsemblPlants" id="TraesCSU02G169200.1.cds1"/>
    </source>
</evidence>
<keyword evidence="4" id="KW-1185">Reference proteome</keyword>
<dbReference type="STRING" id="4565.A0A3B6UC34"/>
<dbReference type="Proteomes" id="UP000019116">
    <property type="component" value="Chromosome Un"/>
</dbReference>
<dbReference type="InterPro" id="IPR055414">
    <property type="entry name" value="LRR_R13L4/SHOC2-like"/>
</dbReference>
<organism evidence="3">
    <name type="scientific">Triticum aestivum</name>
    <name type="common">Wheat</name>
    <dbReference type="NCBI Taxonomy" id="4565"/>
    <lineage>
        <taxon>Eukaryota</taxon>
        <taxon>Viridiplantae</taxon>
        <taxon>Streptophyta</taxon>
        <taxon>Embryophyta</taxon>
        <taxon>Tracheophyta</taxon>
        <taxon>Spermatophyta</taxon>
        <taxon>Magnoliopsida</taxon>
        <taxon>Liliopsida</taxon>
        <taxon>Poales</taxon>
        <taxon>Poaceae</taxon>
        <taxon>BOP clade</taxon>
        <taxon>Pooideae</taxon>
        <taxon>Triticodae</taxon>
        <taxon>Triticeae</taxon>
        <taxon>Triticinae</taxon>
        <taxon>Triticum</taxon>
    </lineage>
</organism>
<dbReference type="EnsemblPlants" id="TraesCSU02G169200.1">
    <property type="protein sequence ID" value="TraesCSU02G169200.1.cds1"/>
    <property type="gene ID" value="TraesCSU02G169200"/>
</dbReference>
<dbReference type="SUPFAM" id="SSF52047">
    <property type="entry name" value="RNI-like"/>
    <property type="match status" value="1"/>
</dbReference>
<dbReference type="Gramene" id="TraesROB_scaffold_002271_01G000200.1">
    <property type="protein sequence ID" value="TraesROB_scaffold_002271_01G000200.1"/>
    <property type="gene ID" value="TraesROB_scaffold_002271_01G000200"/>
</dbReference>
<sequence>MEVLSSVVRLGQSMCLYVHSCIRLPYGIGNMVSLEMLYNMKVGGTNATAKELGNLVELRRLGVWWLGEDESVCNSLLASLDNLRKLCSLSIDHVGDARFDFCWDSWVPCPHLHTFKFTHCTSTLPRWITALLFPILSYLHIQVDKVRPEVDIQILGKLPALRFLRLETTIAQSTPVERFIIGDDAFPFLREGRFCNFLMGPSMFPQGSMPRLESLQFRARASHIADGDLDVYMGHLLSLQEVHISLWSEENCLQVAESS</sequence>
<reference evidence="3" key="1">
    <citation type="submission" date="2018-08" db="EMBL/GenBank/DDBJ databases">
        <authorList>
            <person name="Rossello M."/>
        </authorList>
    </citation>
    <scope>NUCLEOTIDE SEQUENCE [LARGE SCALE GENOMIC DNA]</scope>
    <source>
        <strain evidence="3">cv. Chinese Spring</strain>
    </source>
</reference>
<dbReference type="Gramene" id="TraesCLE_scaffold_002296_01G000300.1">
    <property type="protein sequence ID" value="TraesCLE_scaffold_002296_01G000300.1"/>
    <property type="gene ID" value="TraesCLE_scaffold_002296_01G000300"/>
</dbReference>
<dbReference type="Gramene" id="TraesCSU02G169200.1">
    <property type="protein sequence ID" value="TraesCSU02G169200.1.cds1"/>
    <property type="gene ID" value="TraesCSU02G169200"/>
</dbReference>
<dbReference type="Gene3D" id="3.80.10.10">
    <property type="entry name" value="Ribonuclease Inhibitor"/>
    <property type="match status" value="1"/>
</dbReference>
<feature type="domain" description="Disease resistance R13L4/SHOC-2-like LRR" evidence="2">
    <location>
        <begin position="4"/>
        <end position="254"/>
    </location>
</feature>
<dbReference type="SMR" id="A0A3B6UC34"/>
<name>A0A3B6UC34_WHEAT</name>
<dbReference type="InterPro" id="IPR032675">
    <property type="entry name" value="LRR_dom_sf"/>
</dbReference>
<dbReference type="Gramene" id="TraesCSU03G0213300.1">
    <property type="protein sequence ID" value="TraesCSU03G0213300.1.CDS1"/>
    <property type="gene ID" value="TraesCSU03G0213300"/>
</dbReference>
<evidence type="ECO:0000313" key="4">
    <source>
        <dbReference type="Proteomes" id="UP000019116"/>
    </source>
</evidence>
<dbReference type="Gramene" id="TraesWEE_scaffold_001743_01G000300.1">
    <property type="protein sequence ID" value="TraesWEE_scaffold_001743_01G000300.1"/>
    <property type="gene ID" value="TraesWEE_scaffold_001743_01G000300"/>
</dbReference>